<dbReference type="Proteomes" id="UP000323000">
    <property type="component" value="Chromosome 8"/>
</dbReference>
<comment type="subcellular location">
    <subcellularLocation>
        <location evidence="1">Nucleus</location>
    </subcellularLocation>
</comment>
<keyword evidence="3" id="KW-0805">Transcription regulation</keyword>
<accession>A0A5C7HIZ3</accession>
<keyword evidence="2" id="KW-0936">Ethylene signaling pathway</keyword>
<feature type="compositionally biased region" description="Polar residues" evidence="10">
    <location>
        <begin position="9"/>
        <end position="26"/>
    </location>
</feature>
<dbReference type="PIRSF" id="PIRSF038123">
    <property type="entry name" value="PTI6"/>
    <property type="match status" value="1"/>
</dbReference>
<dbReference type="EMBL" id="VAHF01000008">
    <property type="protein sequence ID" value="TXG56834.1"/>
    <property type="molecule type" value="Genomic_DNA"/>
</dbReference>
<sequence length="326" mass="36214">MPEPEKQSIFLSKNTMNNTPSLSEMSKMTRKVRVSCDDPYATESSSDEDESETRKVKKVNRKRFVCEIIIPHVPFPLPCELKTTTTPEAESSFDSNNEAKNPSKKKKKTQSSAVTIPSSTKPKGVRQRKWGKWAAEIRDPFKKGRIWLGTYDTLEEAAQAYEIKRLEFEARAASENNSNISEKTNNNNSSSSSQAASNSPNNDNNPVSSEESDNSVLSHNSPASVLELDSSASNLNTAFEDLDIPIVGFMDQAFASLPFEDELNSFFLDYDCEQVFNDFCSIDDLQVTGVGEEPSELPDCDFELEFGNLEFAPLGGDQAPLNIACR</sequence>
<comment type="caution">
    <text evidence="12">The sequence shown here is derived from an EMBL/GenBank/DDBJ whole genome shotgun (WGS) entry which is preliminary data.</text>
</comment>
<dbReference type="PRINTS" id="PR00367">
    <property type="entry name" value="ETHRSPELEMNT"/>
</dbReference>
<feature type="compositionally biased region" description="Low complexity" evidence="10">
    <location>
        <begin position="175"/>
        <end position="209"/>
    </location>
</feature>
<evidence type="ECO:0000256" key="10">
    <source>
        <dbReference type="SAM" id="MobiDB-lite"/>
    </source>
</evidence>
<dbReference type="PANTHER" id="PTHR31194">
    <property type="entry name" value="SHN SHINE , DNA BINDING / TRANSCRIPTION FACTOR"/>
    <property type="match status" value="1"/>
</dbReference>
<dbReference type="InterPro" id="IPR050913">
    <property type="entry name" value="AP2/ERF_ERF"/>
</dbReference>
<name>A0A5C7HIZ3_9ROSI</name>
<dbReference type="FunFam" id="3.30.730.10:FF:000005">
    <property type="entry name" value="ethylene-responsive transcription factor RAP2-11"/>
    <property type="match status" value="1"/>
</dbReference>
<feature type="domain" description="AP2/ERF" evidence="11">
    <location>
        <begin position="121"/>
        <end position="178"/>
    </location>
</feature>
<evidence type="ECO:0000256" key="4">
    <source>
        <dbReference type="ARBA" id="ARBA00023125"/>
    </source>
</evidence>
<dbReference type="GO" id="GO:0009873">
    <property type="term" value="P:ethylene-activated signaling pathway"/>
    <property type="evidence" value="ECO:0007669"/>
    <property type="project" value="UniProtKB-KW"/>
</dbReference>
<proteinExistence type="inferred from homology"/>
<evidence type="ECO:0000256" key="5">
    <source>
        <dbReference type="ARBA" id="ARBA00023159"/>
    </source>
</evidence>
<dbReference type="InterPro" id="IPR036955">
    <property type="entry name" value="AP2/ERF_dom_sf"/>
</dbReference>
<feature type="compositionally biased region" description="Polar residues" evidence="10">
    <location>
        <begin position="86"/>
        <end position="100"/>
    </location>
</feature>
<comment type="function">
    <text evidence="9">Probably acts as a transcriptional activator. Binds to the GCC-box pathogenesis-related promoter element. May be involved in the regulation of gene expression by stress factors and by components of stress signal transduction pathways.</text>
</comment>
<dbReference type="PANTHER" id="PTHR31194:SF62">
    <property type="entry name" value="ETHYLENE-RESPONSIVE TRANSCRIPTION FACTOR ERF118"/>
    <property type="match status" value="1"/>
</dbReference>
<dbReference type="GO" id="GO:0003677">
    <property type="term" value="F:DNA binding"/>
    <property type="evidence" value="ECO:0007669"/>
    <property type="project" value="UniProtKB-KW"/>
</dbReference>
<dbReference type="Gene3D" id="3.30.730.10">
    <property type="entry name" value="AP2/ERF domain"/>
    <property type="match status" value="1"/>
</dbReference>
<evidence type="ECO:0000256" key="8">
    <source>
        <dbReference type="ARBA" id="ARBA00024343"/>
    </source>
</evidence>
<dbReference type="OrthoDB" id="1917565at2759"/>
<evidence type="ECO:0000256" key="2">
    <source>
        <dbReference type="ARBA" id="ARBA00022745"/>
    </source>
</evidence>
<feature type="region of interest" description="Disordered" evidence="10">
    <location>
        <begin position="175"/>
        <end position="219"/>
    </location>
</feature>
<keyword evidence="5" id="KW-0010">Activator</keyword>
<evidence type="ECO:0000256" key="1">
    <source>
        <dbReference type="ARBA" id="ARBA00004123"/>
    </source>
</evidence>
<dbReference type="SMART" id="SM00380">
    <property type="entry name" value="AP2"/>
    <property type="match status" value="1"/>
</dbReference>
<dbReference type="AlphaFoldDB" id="A0A5C7HIZ3"/>
<feature type="compositionally biased region" description="Polar residues" evidence="10">
    <location>
        <begin position="110"/>
        <end position="121"/>
    </location>
</feature>
<evidence type="ECO:0000256" key="6">
    <source>
        <dbReference type="ARBA" id="ARBA00023163"/>
    </source>
</evidence>
<dbReference type="InterPro" id="IPR016177">
    <property type="entry name" value="DNA-bd_dom_sf"/>
</dbReference>
<feature type="region of interest" description="Disordered" evidence="10">
    <location>
        <begin position="1"/>
        <end position="57"/>
    </location>
</feature>
<reference evidence="13" key="1">
    <citation type="journal article" date="2019" name="Gigascience">
        <title>De novo genome assembly of the endangered Acer yangbiense, a plant species with extremely small populations endemic to Yunnan Province, China.</title>
        <authorList>
            <person name="Yang J."/>
            <person name="Wariss H.M."/>
            <person name="Tao L."/>
            <person name="Zhang R."/>
            <person name="Yun Q."/>
            <person name="Hollingsworth P."/>
            <person name="Dao Z."/>
            <person name="Luo G."/>
            <person name="Guo H."/>
            <person name="Ma Y."/>
            <person name="Sun W."/>
        </authorList>
    </citation>
    <scope>NUCLEOTIDE SEQUENCE [LARGE SCALE GENOMIC DNA]</scope>
    <source>
        <strain evidence="13">cv. Malutang</strain>
    </source>
</reference>
<evidence type="ECO:0000313" key="12">
    <source>
        <dbReference type="EMBL" id="TXG56834.1"/>
    </source>
</evidence>
<keyword evidence="7" id="KW-0539">Nucleus</keyword>
<dbReference type="InterPro" id="IPR001471">
    <property type="entry name" value="AP2/ERF_dom"/>
</dbReference>
<evidence type="ECO:0000259" key="11">
    <source>
        <dbReference type="PROSITE" id="PS51032"/>
    </source>
</evidence>
<dbReference type="PROSITE" id="PS51032">
    <property type="entry name" value="AP2_ERF"/>
    <property type="match status" value="1"/>
</dbReference>
<evidence type="ECO:0000256" key="3">
    <source>
        <dbReference type="ARBA" id="ARBA00023015"/>
    </source>
</evidence>
<dbReference type="SUPFAM" id="SSF54171">
    <property type="entry name" value="DNA-binding domain"/>
    <property type="match status" value="1"/>
</dbReference>
<evidence type="ECO:0000256" key="9">
    <source>
        <dbReference type="ARBA" id="ARBA00037379"/>
    </source>
</evidence>
<keyword evidence="4" id="KW-0238">DNA-binding</keyword>
<protein>
    <recommendedName>
        <fullName evidence="11">AP2/ERF domain-containing protein</fullName>
    </recommendedName>
</protein>
<dbReference type="Pfam" id="PF00847">
    <property type="entry name" value="AP2"/>
    <property type="match status" value="1"/>
</dbReference>
<evidence type="ECO:0000313" key="13">
    <source>
        <dbReference type="Proteomes" id="UP000323000"/>
    </source>
</evidence>
<keyword evidence="13" id="KW-1185">Reference proteome</keyword>
<gene>
    <name evidence="12" type="ORF">EZV62_018147</name>
</gene>
<evidence type="ECO:0000256" key="7">
    <source>
        <dbReference type="ARBA" id="ARBA00023242"/>
    </source>
</evidence>
<organism evidence="12 13">
    <name type="scientific">Acer yangbiense</name>
    <dbReference type="NCBI Taxonomy" id="1000413"/>
    <lineage>
        <taxon>Eukaryota</taxon>
        <taxon>Viridiplantae</taxon>
        <taxon>Streptophyta</taxon>
        <taxon>Embryophyta</taxon>
        <taxon>Tracheophyta</taxon>
        <taxon>Spermatophyta</taxon>
        <taxon>Magnoliopsida</taxon>
        <taxon>eudicotyledons</taxon>
        <taxon>Gunneridae</taxon>
        <taxon>Pentapetalae</taxon>
        <taxon>rosids</taxon>
        <taxon>malvids</taxon>
        <taxon>Sapindales</taxon>
        <taxon>Sapindaceae</taxon>
        <taxon>Hippocastanoideae</taxon>
        <taxon>Acereae</taxon>
        <taxon>Acer</taxon>
    </lineage>
</organism>
<dbReference type="GO" id="GO:0003700">
    <property type="term" value="F:DNA-binding transcription factor activity"/>
    <property type="evidence" value="ECO:0007669"/>
    <property type="project" value="InterPro"/>
</dbReference>
<dbReference type="GO" id="GO:0005634">
    <property type="term" value="C:nucleus"/>
    <property type="evidence" value="ECO:0007669"/>
    <property type="project" value="UniProtKB-SubCell"/>
</dbReference>
<feature type="region of interest" description="Disordered" evidence="10">
    <location>
        <begin position="86"/>
        <end position="131"/>
    </location>
</feature>
<keyword evidence="6" id="KW-0804">Transcription</keyword>
<dbReference type="CDD" id="cd00018">
    <property type="entry name" value="AP2"/>
    <property type="match status" value="1"/>
</dbReference>
<comment type="similarity">
    <text evidence="8">Belongs to the AP2/ERF transcription factor family. ERF subfamily.</text>
</comment>